<dbReference type="AlphaFoldDB" id="A0A8J2L5Z2"/>
<protein>
    <submittedName>
        <fullName evidence="1">Uncharacterized protein</fullName>
    </submittedName>
</protein>
<dbReference type="EMBL" id="CAJVCH010551087">
    <property type="protein sequence ID" value="CAG7829345.1"/>
    <property type="molecule type" value="Genomic_DNA"/>
</dbReference>
<sequence>MVGKLWWPTVQRDYFSVDIRRPKNGILVEKSSQLWRLDAFQDDDGLLRMRDRASRPGDACKQPHAKLELKIGERDQLLGKSQPLVDGDPSSSGRAFMQSGMYLFGPADNAVRYLMIDRLPLPTFTHLMEGNRCNKRVARNDSEVVEEQNTGFFFPSEFQLAFHSIWKPPRGSWERLIRPVKAALYSSLTGAVSEEVWMAVYKEAEALKIPSPE</sequence>
<name>A0A8J2L5Z2_9HEXA</name>
<evidence type="ECO:0000313" key="1">
    <source>
        <dbReference type="EMBL" id="CAG7829345.1"/>
    </source>
</evidence>
<accession>A0A8J2L5Z2</accession>
<reference evidence="1" key="1">
    <citation type="submission" date="2021-06" db="EMBL/GenBank/DDBJ databases">
        <authorList>
            <person name="Hodson N. C."/>
            <person name="Mongue J. A."/>
            <person name="Jaron S. K."/>
        </authorList>
    </citation>
    <scope>NUCLEOTIDE SEQUENCE</scope>
</reference>
<gene>
    <name evidence="1" type="ORF">AFUS01_LOCUS39213</name>
</gene>
<proteinExistence type="predicted"/>
<keyword evidence="2" id="KW-1185">Reference proteome</keyword>
<comment type="caution">
    <text evidence="1">The sequence shown here is derived from an EMBL/GenBank/DDBJ whole genome shotgun (WGS) entry which is preliminary data.</text>
</comment>
<dbReference type="Proteomes" id="UP000708208">
    <property type="component" value="Unassembled WGS sequence"/>
</dbReference>
<organism evidence="1 2">
    <name type="scientific">Allacma fusca</name>
    <dbReference type="NCBI Taxonomy" id="39272"/>
    <lineage>
        <taxon>Eukaryota</taxon>
        <taxon>Metazoa</taxon>
        <taxon>Ecdysozoa</taxon>
        <taxon>Arthropoda</taxon>
        <taxon>Hexapoda</taxon>
        <taxon>Collembola</taxon>
        <taxon>Symphypleona</taxon>
        <taxon>Sminthuridae</taxon>
        <taxon>Allacma</taxon>
    </lineage>
</organism>
<evidence type="ECO:0000313" key="2">
    <source>
        <dbReference type="Proteomes" id="UP000708208"/>
    </source>
</evidence>